<dbReference type="InterPro" id="IPR014710">
    <property type="entry name" value="RmlC-like_jellyroll"/>
</dbReference>
<comment type="cofactor">
    <cofactor evidence="1">
        <name>Mn(2+)</name>
        <dbReference type="ChEBI" id="CHEBI:29035"/>
    </cofactor>
</comment>
<keyword evidence="3" id="KW-0464">Manganese</keyword>
<dbReference type="AlphaFoldDB" id="A0A1G7FWW8"/>
<dbReference type="InterPro" id="IPR047581">
    <property type="entry name" value="EcSI_cupin"/>
</dbReference>
<evidence type="ECO:0000256" key="5">
    <source>
        <dbReference type="ARBA" id="ARBA00023277"/>
    </source>
</evidence>
<dbReference type="SUPFAM" id="SSF51182">
    <property type="entry name" value="RmlC-like cupins"/>
    <property type="match status" value="1"/>
</dbReference>
<dbReference type="InterPro" id="IPR010864">
    <property type="entry name" value="D-lyxose_isomer"/>
</dbReference>
<protein>
    <recommendedName>
        <fullName evidence="8">D-lyxose ketol-isomerase</fullName>
        <ecNumber evidence="8">5.3.1.15</ecNumber>
    </recommendedName>
</protein>
<evidence type="ECO:0000256" key="2">
    <source>
        <dbReference type="ARBA" id="ARBA00022723"/>
    </source>
</evidence>
<evidence type="ECO:0000256" key="1">
    <source>
        <dbReference type="ARBA" id="ARBA00001936"/>
    </source>
</evidence>
<dbReference type="GO" id="GO:0047828">
    <property type="term" value="F:D-lyxose ketol-isomerase activity"/>
    <property type="evidence" value="ECO:0007669"/>
    <property type="project" value="UniProtKB-EC"/>
</dbReference>
<evidence type="ECO:0000256" key="8">
    <source>
        <dbReference type="ARBA" id="ARBA00044972"/>
    </source>
</evidence>
<dbReference type="EMBL" id="FNAO01000007">
    <property type="protein sequence ID" value="SDE80386.1"/>
    <property type="molecule type" value="Genomic_DNA"/>
</dbReference>
<name>A0A1G7FWW8_9FLAO</name>
<evidence type="ECO:0000313" key="9">
    <source>
        <dbReference type="EMBL" id="SDE80386.1"/>
    </source>
</evidence>
<dbReference type="Pfam" id="PF07385">
    <property type="entry name" value="Lyx_isomer"/>
    <property type="match status" value="1"/>
</dbReference>
<dbReference type="EC" id="5.3.1.15" evidence="8"/>
<accession>A0A1G7FWW8</accession>
<keyword evidence="2" id="KW-0479">Metal-binding</keyword>
<gene>
    <name evidence="9" type="ORF">SAMN05421636_107316</name>
</gene>
<keyword evidence="5" id="KW-0119">Carbohydrate metabolism</keyword>
<dbReference type="STRING" id="641691.SAMN05421636_107316"/>
<proteinExistence type="inferred from homology"/>
<evidence type="ECO:0000313" key="10">
    <source>
        <dbReference type="Proteomes" id="UP000199109"/>
    </source>
</evidence>
<keyword evidence="4" id="KW-0413">Isomerase</keyword>
<comment type="similarity">
    <text evidence="7">Belongs to the D-lyxose ketol-isomerase family.</text>
</comment>
<evidence type="ECO:0000256" key="6">
    <source>
        <dbReference type="ARBA" id="ARBA00044907"/>
    </source>
</evidence>
<keyword evidence="10" id="KW-1185">Reference proteome</keyword>
<evidence type="ECO:0000256" key="7">
    <source>
        <dbReference type="ARBA" id="ARBA00044951"/>
    </source>
</evidence>
<dbReference type="CDD" id="cd20309">
    <property type="entry name" value="cupin_EcSI"/>
    <property type="match status" value="1"/>
</dbReference>
<dbReference type="GO" id="GO:0046872">
    <property type="term" value="F:metal ion binding"/>
    <property type="evidence" value="ECO:0007669"/>
    <property type="project" value="UniProtKB-KW"/>
</dbReference>
<dbReference type="InterPro" id="IPR011051">
    <property type="entry name" value="RmlC_Cupin_sf"/>
</dbReference>
<comment type="catalytic activity">
    <reaction evidence="6">
        <text>D-lyxose = D-xylulose</text>
        <dbReference type="Rhea" id="RHEA:14201"/>
        <dbReference type="ChEBI" id="CHEBI:16789"/>
        <dbReference type="ChEBI" id="CHEBI:17140"/>
        <dbReference type="EC" id="5.3.1.15"/>
    </reaction>
</comment>
<sequence length="211" mass="24452">MEAVDFFQKHHFYLPKWAFWSKETWQTKSDLASEIVDKKLGWDITDFGLGNFEKYGLLLFTIRNGIFGRENTKPYAEKIMIVREAQVTPWHFHWVKTEDIINRGGGNLIIELSNATVDEQLANSPVHVQIDGITHILNRNEKVILEPGESICLPPYLYHTFYGESETVLVGEVSSVNDDNQDNRFLENLGRFPKIEEDKPLLYSLCNEYPN</sequence>
<dbReference type="Proteomes" id="UP000199109">
    <property type="component" value="Unassembled WGS sequence"/>
</dbReference>
<evidence type="ECO:0000256" key="4">
    <source>
        <dbReference type="ARBA" id="ARBA00023235"/>
    </source>
</evidence>
<organism evidence="9 10">
    <name type="scientific">Pricia antarctica</name>
    <dbReference type="NCBI Taxonomy" id="641691"/>
    <lineage>
        <taxon>Bacteria</taxon>
        <taxon>Pseudomonadati</taxon>
        <taxon>Bacteroidota</taxon>
        <taxon>Flavobacteriia</taxon>
        <taxon>Flavobacteriales</taxon>
        <taxon>Flavobacteriaceae</taxon>
        <taxon>Pricia</taxon>
    </lineage>
</organism>
<dbReference type="Gene3D" id="2.60.120.10">
    <property type="entry name" value="Jelly Rolls"/>
    <property type="match status" value="1"/>
</dbReference>
<reference evidence="9 10" key="1">
    <citation type="submission" date="2016-10" db="EMBL/GenBank/DDBJ databases">
        <authorList>
            <person name="de Groot N.N."/>
        </authorList>
    </citation>
    <scope>NUCLEOTIDE SEQUENCE [LARGE SCALE GENOMIC DNA]</scope>
    <source>
        <strain evidence="9 10">DSM 23421</strain>
    </source>
</reference>
<evidence type="ECO:0000256" key="3">
    <source>
        <dbReference type="ARBA" id="ARBA00023211"/>
    </source>
</evidence>